<evidence type="ECO:0000256" key="2">
    <source>
        <dbReference type="SAM" id="Coils"/>
    </source>
</evidence>
<evidence type="ECO:0000259" key="3">
    <source>
        <dbReference type="PROSITE" id="PS50001"/>
    </source>
</evidence>
<name>A0A914EP29_9BILA</name>
<feature type="coiled-coil region" evidence="2">
    <location>
        <begin position="323"/>
        <end position="365"/>
    </location>
</feature>
<dbReference type="Pfam" id="PF00017">
    <property type="entry name" value="SH2"/>
    <property type="match status" value="1"/>
</dbReference>
<keyword evidence="1" id="KW-0727">SH2 domain</keyword>
<dbReference type="AlphaFoldDB" id="A0A914EP29"/>
<dbReference type="PROSITE" id="PS50001">
    <property type="entry name" value="SH2"/>
    <property type="match status" value="1"/>
</dbReference>
<dbReference type="PANTHER" id="PTHR14388:SF17">
    <property type="entry name" value="SH2 DOMAIN-CONTAINING PROTEIN"/>
    <property type="match status" value="1"/>
</dbReference>
<dbReference type="Gene3D" id="3.30.505.10">
    <property type="entry name" value="SH2 domain"/>
    <property type="match status" value="1"/>
</dbReference>
<dbReference type="Proteomes" id="UP000887540">
    <property type="component" value="Unplaced"/>
</dbReference>
<accession>A0A914EP29</accession>
<feature type="domain" description="SH2" evidence="3">
    <location>
        <begin position="443"/>
        <end position="536"/>
    </location>
</feature>
<dbReference type="InterPro" id="IPR036860">
    <property type="entry name" value="SH2_dom_sf"/>
</dbReference>
<dbReference type="InterPro" id="IPR000980">
    <property type="entry name" value="SH2"/>
</dbReference>
<sequence length="570" mass="65527">MSLLQEILDKMYVEPELLEQLDEEQKQTLFIKMREEQIRRWQLNEEKLERMERLNTPPKRDGRRVRWLTGRDGEVWIWVMGDHPNDKTIEQIWEEEAKQKAREIAENEVLDASLTSNDGLGNDSTLDEQILKNELRQMGINSEGPSQTANVRSTLSLYEDADNAIESYDPKATAIVQPAFAYARPLNGRQNTENIQNHVNGVSKNVVERPLNGPPPIPARPAHLHRSKPLDNEFVQSTRSYIPGNVAPLNDQNSTTPTVRIIDRVEVTSLPAPSLTNGSTNQEPISHPIRKEAQNSILTNGNDHIRLRGDIRGRLASVDDEIEKRQSEIYERMIREKERLNQEASEETERQRLFWEEQNRKIKENEEQIRLIAQRAREQHRNLRTSTSLLPVLNSKTSIKEAMKNLPRPPKPKSRQAIIQWYKREELPNGTGLDPKTNLPARWFHGILSRAEAENLLADKPSGAFLVRVSERIWGYTVSYVVSDGQTKHFLIEKIPEGYQFLGTNQIVHKALYDLILYHETAPITAKGKEVLKMAVGQTTPGPPDYADLIDSSHNDDFLITSSRNFYRRF</sequence>
<evidence type="ECO:0000256" key="1">
    <source>
        <dbReference type="PROSITE-ProRule" id="PRU00191"/>
    </source>
</evidence>
<dbReference type="FunFam" id="3.30.505.10:FF:000096">
    <property type="entry name" value="SH2 domain-containing protein 4B-like"/>
    <property type="match status" value="1"/>
</dbReference>
<proteinExistence type="predicted"/>
<organism evidence="4 5">
    <name type="scientific">Acrobeloides nanus</name>
    <dbReference type="NCBI Taxonomy" id="290746"/>
    <lineage>
        <taxon>Eukaryota</taxon>
        <taxon>Metazoa</taxon>
        <taxon>Ecdysozoa</taxon>
        <taxon>Nematoda</taxon>
        <taxon>Chromadorea</taxon>
        <taxon>Rhabditida</taxon>
        <taxon>Tylenchina</taxon>
        <taxon>Cephalobomorpha</taxon>
        <taxon>Cephaloboidea</taxon>
        <taxon>Cephalobidae</taxon>
        <taxon>Acrobeloides</taxon>
    </lineage>
</organism>
<dbReference type="PANTHER" id="PTHR14388">
    <property type="entry name" value="T CELL-SPECIFIC ADAPTER PROTEIN TSAD"/>
    <property type="match status" value="1"/>
</dbReference>
<dbReference type="GO" id="GO:0005737">
    <property type="term" value="C:cytoplasm"/>
    <property type="evidence" value="ECO:0007669"/>
    <property type="project" value="TreeGrafter"/>
</dbReference>
<dbReference type="SUPFAM" id="SSF55550">
    <property type="entry name" value="SH2 domain"/>
    <property type="match status" value="1"/>
</dbReference>
<evidence type="ECO:0000313" key="4">
    <source>
        <dbReference type="Proteomes" id="UP000887540"/>
    </source>
</evidence>
<reference evidence="5" key="1">
    <citation type="submission" date="2022-11" db="UniProtKB">
        <authorList>
            <consortium name="WormBaseParasite"/>
        </authorList>
    </citation>
    <scope>IDENTIFICATION</scope>
</reference>
<keyword evidence="4" id="KW-1185">Reference proteome</keyword>
<dbReference type="WBParaSite" id="ACRNAN_scaffold992.g14364.t1">
    <property type="protein sequence ID" value="ACRNAN_scaffold992.g14364.t1"/>
    <property type="gene ID" value="ACRNAN_scaffold992.g14364"/>
</dbReference>
<evidence type="ECO:0000313" key="5">
    <source>
        <dbReference type="WBParaSite" id="ACRNAN_scaffold992.g14364.t1"/>
    </source>
</evidence>
<keyword evidence="2" id="KW-0175">Coiled coil</keyword>
<protein>
    <submittedName>
        <fullName evidence="5">SH2 domain-containing protein</fullName>
    </submittedName>
</protein>
<dbReference type="SMART" id="SM00252">
    <property type="entry name" value="SH2"/>
    <property type="match status" value="1"/>
</dbReference>
<dbReference type="PRINTS" id="PR00401">
    <property type="entry name" value="SH2DOMAIN"/>
</dbReference>